<dbReference type="Proteomes" id="UP000762676">
    <property type="component" value="Unassembled WGS sequence"/>
</dbReference>
<proteinExistence type="predicted"/>
<accession>A0AAV4HDR5</accession>
<organism evidence="4 5">
    <name type="scientific">Elysia marginata</name>
    <dbReference type="NCBI Taxonomy" id="1093978"/>
    <lineage>
        <taxon>Eukaryota</taxon>
        <taxon>Metazoa</taxon>
        <taxon>Spiralia</taxon>
        <taxon>Lophotrochozoa</taxon>
        <taxon>Mollusca</taxon>
        <taxon>Gastropoda</taxon>
        <taxon>Heterobranchia</taxon>
        <taxon>Euthyneura</taxon>
        <taxon>Panpulmonata</taxon>
        <taxon>Sacoglossa</taxon>
        <taxon>Placobranchoidea</taxon>
        <taxon>Plakobranchidae</taxon>
        <taxon>Elysia</taxon>
    </lineage>
</organism>
<dbReference type="PANTHER" id="PTHR45734">
    <property type="entry name" value="TENSIN"/>
    <property type="match status" value="1"/>
</dbReference>
<evidence type="ECO:0000313" key="5">
    <source>
        <dbReference type="Proteomes" id="UP000762676"/>
    </source>
</evidence>
<dbReference type="InterPro" id="IPR051484">
    <property type="entry name" value="Tensin_PTEN_phosphatase"/>
</dbReference>
<dbReference type="SUPFAM" id="SSF52799">
    <property type="entry name" value="(Phosphotyrosine protein) phosphatases II"/>
    <property type="match status" value="1"/>
</dbReference>
<dbReference type="PROSITE" id="PS51181">
    <property type="entry name" value="PPASE_TENSIN"/>
    <property type="match status" value="1"/>
</dbReference>
<dbReference type="Pfam" id="PF00102">
    <property type="entry name" value="Y_phosphatase"/>
    <property type="match status" value="1"/>
</dbReference>
<keyword evidence="5" id="KW-1185">Reference proteome</keyword>
<evidence type="ECO:0000256" key="2">
    <source>
        <dbReference type="SAM" id="Phobius"/>
    </source>
</evidence>
<dbReference type="AlphaFoldDB" id="A0AAV4HDR5"/>
<comment type="caution">
    <text evidence="4">The sequence shown here is derived from an EMBL/GenBank/DDBJ whole genome shotgun (WGS) entry which is preliminary data.</text>
</comment>
<dbReference type="InterPro" id="IPR029023">
    <property type="entry name" value="Tensin_phosphatase"/>
</dbReference>
<keyword evidence="2" id="KW-1133">Transmembrane helix</keyword>
<name>A0AAV4HDR5_9GAST</name>
<dbReference type="GO" id="GO:0004725">
    <property type="term" value="F:protein tyrosine phosphatase activity"/>
    <property type="evidence" value="ECO:0007669"/>
    <property type="project" value="InterPro"/>
</dbReference>
<dbReference type="GO" id="GO:0005925">
    <property type="term" value="C:focal adhesion"/>
    <property type="evidence" value="ECO:0007669"/>
    <property type="project" value="TreeGrafter"/>
</dbReference>
<feature type="region of interest" description="Disordered" evidence="1">
    <location>
        <begin position="1"/>
        <end position="21"/>
    </location>
</feature>
<feature type="domain" description="Phosphatase tensin-type" evidence="3">
    <location>
        <begin position="31"/>
        <end position="183"/>
    </location>
</feature>
<sequence length="232" mass="25776">MVVTEAGVSSHTPSSMSSTMRDLLNRSQEQAQMDGATLSLDVVYITERIISMTFPSEGHDTIYSFNLREVVRMLKTKHGDNYLILNLSEQRNDLTKANPQVKEFGWPDHMAPPLERLCSLCKAVDSWLTQDARNVVVLHCKGGRSRIASVIAAYMHYSNICASADQALDRFAMKRFYDDKLGVVVAVVVVVVALVVVEVLVVVVVVVAVVVVSSDLCSKQHQYYLLLLPPHL</sequence>
<reference evidence="4 5" key="1">
    <citation type="journal article" date="2021" name="Elife">
        <title>Chloroplast acquisition without the gene transfer in kleptoplastic sea slugs, Plakobranchus ocellatus.</title>
        <authorList>
            <person name="Maeda T."/>
            <person name="Takahashi S."/>
            <person name="Yoshida T."/>
            <person name="Shimamura S."/>
            <person name="Takaki Y."/>
            <person name="Nagai Y."/>
            <person name="Toyoda A."/>
            <person name="Suzuki Y."/>
            <person name="Arimoto A."/>
            <person name="Ishii H."/>
            <person name="Satoh N."/>
            <person name="Nishiyama T."/>
            <person name="Hasebe M."/>
            <person name="Maruyama T."/>
            <person name="Minagawa J."/>
            <person name="Obokata J."/>
            <person name="Shigenobu S."/>
        </authorList>
    </citation>
    <scope>NUCLEOTIDE SEQUENCE [LARGE SCALE GENOMIC DNA]</scope>
</reference>
<dbReference type="InterPro" id="IPR029021">
    <property type="entry name" value="Prot-tyrosine_phosphatase-like"/>
</dbReference>
<evidence type="ECO:0000259" key="3">
    <source>
        <dbReference type="PROSITE" id="PS51181"/>
    </source>
</evidence>
<dbReference type="InterPro" id="IPR000242">
    <property type="entry name" value="PTP_cat"/>
</dbReference>
<feature type="transmembrane region" description="Helical" evidence="2">
    <location>
        <begin position="181"/>
        <end position="212"/>
    </location>
</feature>
<dbReference type="EMBL" id="BMAT01005552">
    <property type="protein sequence ID" value="GFR95605.1"/>
    <property type="molecule type" value="Genomic_DNA"/>
</dbReference>
<dbReference type="Gene3D" id="3.90.190.10">
    <property type="entry name" value="Protein tyrosine phosphatase superfamily"/>
    <property type="match status" value="1"/>
</dbReference>
<feature type="compositionally biased region" description="Low complexity" evidence="1">
    <location>
        <begin position="9"/>
        <end position="20"/>
    </location>
</feature>
<evidence type="ECO:0000256" key="1">
    <source>
        <dbReference type="SAM" id="MobiDB-lite"/>
    </source>
</evidence>
<protein>
    <submittedName>
        <fullName evidence="4">Phosphatidylinositol 3,4,5-trisphosphate 3-phosphatase TPTE2</fullName>
    </submittedName>
</protein>
<keyword evidence="2" id="KW-0812">Transmembrane</keyword>
<evidence type="ECO:0000313" key="4">
    <source>
        <dbReference type="EMBL" id="GFR95605.1"/>
    </source>
</evidence>
<dbReference type="PANTHER" id="PTHR45734:SF10">
    <property type="entry name" value="BLISTERY, ISOFORM A"/>
    <property type="match status" value="1"/>
</dbReference>
<keyword evidence="2" id="KW-0472">Membrane</keyword>
<gene>
    <name evidence="4" type="ORF">ElyMa_002697900</name>
</gene>